<comment type="caution">
    <text evidence="1">The sequence shown here is derived from an EMBL/GenBank/DDBJ whole genome shotgun (WGS) entry which is preliminary data.</text>
</comment>
<keyword evidence="2" id="KW-1185">Reference proteome</keyword>
<sequence>MSGKIKLVITLSILVQNFIFAQKDTLTEPLSAEKLKVEFYFRGGFLSDIHSQEALSSSHFQIDNARINIQGDYNKALSYRVRFRMNKPFATTTQDNGAAALDYAYITYRFGAKRQWATTLGKQLSVMGSFEQDINPLYEYIFTDYLNGVYTNVFLAGAQLSYQLNPQHIVGVQLHNTVNQSFAKHLESNHFVTDNYTASKAPIGGYLYWNGIFFDGMFRTKYSYNLAQFAQGYYTHSVSLGNKLQAGKHTAYLDLVYSHMGADFGLTSSRLLSMYDGLSEGAFVMRKNIVYKCAVSRYDYQIDERWSLSAKLGIETTGSRNTLNEQLRTSYVYFLAGQYAPFVSQDLRFYVAYVGNHITYTEALKLPDEQLHSIAVGAYYTLPVFKR</sequence>
<dbReference type="Gene3D" id="2.40.160.10">
    <property type="entry name" value="Porin"/>
    <property type="match status" value="1"/>
</dbReference>
<dbReference type="Pfam" id="PF07396">
    <property type="entry name" value="Porin_O_P"/>
    <property type="match status" value="1"/>
</dbReference>
<name>A0A1H2QM04_9FLAO</name>
<dbReference type="AlphaFoldDB" id="A0A1H2QM04"/>
<reference evidence="1 2" key="1">
    <citation type="submission" date="2016-10" db="EMBL/GenBank/DDBJ databases">
        <authorList>
            <person name="Varghese N."/>
            <person name="Submissions S."/>
        </authorList>
    </citation>
    <scope>NUCLEOTIDE SEQUENCE [LARGE SCALE GENOMIC DNA]</scope>
    <source>
        <strain evidence="1 2">DSM 11449</strain>
    </source>
</reference>
<dbReference type="EMBL" id="FNND01000001">
    <property type="protein sequence ID" value="SDW08227.1"/>
    <property type="molecule type" value="Genomic_DNA"/>
</dbReference>
<accession>A0A1H2QM04</accession>
<organism evidence="1 2">
    <name type="scientific">Capnocytophaga granulosa</name>
    <dbReference type="NCBI Taxonomy" id="45242"/>
    <lineage>
        <taxon>Bacteria</taxon>
        <taxon>Pseudomonadati</taxon>
        <taxon>Bacteroidota</taxon>
        <taxon>Flavobacteriia</taxon>
        <taxon>Flavobacteriales</taxon>
        <taxon>Flavobacteriaceae</taxon>
        <taxon>Capnocytophaga</taxon>
    </lineage>
</organism>
<dbReference type="InterPro" id="IPR023614">
    <property type="entry name" value="Porin_dom_sf"/>
</dbReference>
<evidence type="ECO:0000313" key="1">
    <source>
        <dbReference type="EMBL" id="SDW08227.1"/>
    </source>
</evidence>
<dbReference type="InterPro" id="IPR010870">
    <property type="entry name" value="Porin_O/P"/>
</dbReference>
<dbReference type="OrthoDB" id="846879at2"/>
<dbReference type="RefSeq" id="WP_016419500.1">
    <property type="nucleotide sequence ID" value="NZ_FNND01000001.1"/>
</dbReference>
<dbReference type="Proteomes" id="UP000182771">
    <property type="component" value="Unassembled WGS sequence"/>
</dbReference>
<dbReference type="GeneID" id="85017929"/>
<proteinExistence type="predicted"/>
<protein>
    <submittedName>
        <fullName evidence="1">Phosphate-selective porin O and P</fullName>
    </submittedName>
</protein>
<evidence type="ECO:0000313" key="2">
    <source>
        <dbReference type="Proteomes" id="UP000182771"/>
    </source>
</evidence>
<gene>
    <name evidence="1" type="ORF">SAMN05444420_101198</name>
</gene>